<dbReference type="KEGG" id="acr:Acry_2283"/>
<organism evidence="1 2">
    <name type="scientific">Acidiphilium cryptum (strain JF-5)</name>
    <dbReference type="NCBI Taxonomy" id="349163"/>
    <lineage>
        <taxon>Bacteria</taxon>
        <taxon>Pseudomonadati</taxon>
        <taxon>Pseudomonadota</taxon>
        <taxon>Alphaproteobacteria</taxon>
        <taxon>Acetobacterales</taxon>
        <taxon>Acidocellaceae</taxon>
        <taxon>Acidiphilium</taxon>
    </lineage>
</organism>
<evidence type="ECO:0000313" key="1">
    <source>
        <dbReference type="EMBL" id="ABQ31478.1"/>
    </source>
</evidence>
<dbReference type="HOGENOM" id="CLU_1933428_0_0_5"/>
<gene>
    <name evidence="1" type="ordered locus">Acry_2283</name>
</gene>
<dbReference type="Proteomes" id="UP000000245">
    <property type="component" value="Chromosome"/>
</dbReference>
<protein>
    <submittedName>
        <fullName evidence="1">Uncharacterized protein</fullName>
    </submittedName>
</protein>
<evidence type="ECO:0000313" key="2">
    <source>
        <dbReference type="Proteomes" id="UP000000245"/>
    </source>
</evidence>
<reference evidence="1 2" key="1">
    <citation type="submission" date="2007-05" db="EMBL/GenBank/DDBJ databases">
        <title>Complete sequence of chromosome of Acidiphilium cryptum JF-5.</title>
        <authorList>
            <consortium name="US DOE Joint Genome Institute"/>
            <person name="Copeland A."/>
            <person name="Lucas S."/>
            <person name="Lapidus A."/>
            <person name="Barry K."/>
            <person name="Detter J.C."/>
            <person name="Glavina del Rio T."/>
            <person name="Hammon N."/>
            <person name="Israni S."/>
            <person name="Dalin E."/>
            <person name="Tice H."/>
            <person name="Pitluck S."/>
            <person name="Sims D."/>
            <person name="Brettin T."/>
            <person name="Bruce D."/>
            <person name="Han C."/>
            <person name="Schmutz J."/>
            <person name="Larimer F."/>
            <person name="Land M."/>
            <person name="Hauser L."/>
            <person name="Kyrpides N."/>
            <person name="Kim E."/>
            <person name="Magnuson T."/>
            <person name="Richardson P."/>
        </authorList>
    </citation>
    <scope>NUCLEOTIDE SEQUENCE [LARGE SCALE GENOMIC DNA]</scope>
    <source>
        <strain evidence="1 2">JF-5</strain>
    </source>
</reference>
<proteinExistence type="predicted"/>
<accession>A5G0U6</accession>
<sequence>MFQALRGGLNLTLRGHGNGTEPRAFSDPSRSDVMLDCIDKDALTEPGAAKAALDRVARQLLYIGKPEFAADPRAVVGDRLVAHPHRIGDLADRIAHAEQMDDLRLARRERGVDLRLSGRLLASAREDIRI</sequence>
<dbReference type="STRING" id="349163.Acry_2283"/>
<keyword evidence="2" id="KW-1185">Reference proteome</keyword>
<dbReference type="AlphaFoldDB" id="A5G0U6"/>
<dbReference type="EMBL" id="CP000697">
    <property type="protein sequence ID" value="ABQ31478.1"/>
    <property type="molecule type" value="Genomic_DNA"/>
</dbReference>
<name>A5G0U6_ACICJ</name>